<name>A0A2H0BDS7_9BACT</name>
<dbReference type="InterPro" id="IPR003500">
    <property type="entry name" value="RpiB_LacA_LacB"/>
</dbReference>
<dbReference type="Gene3D" id="3.40.1400.10">
    <property type="entry name" value="Sugar-phosphate isomerase, RpiB/LacA/LacB"/>
    <property type="match status" value="1"/>
</dbReference>
<dbReference type="NCBIfam" id="NF004051">
    <property type="entry name" value="PRK05571.1"/>
    <property type="match status" value="1"/>
</dbReference>
<dbReference type="PANTHER" id="PTHR30345">
    <property type="entry name" value="RIBOSE-5-PHOSPHATE ISOMERASE B"/>
    <property type="match status" value="1"/>
</dbReference>
<dbReference type="GO" id="GO:0004751">
    <property type="term" value="F:ribose-5-phosphate isomerase activity"/>
    <property type="evidence" value="ECO:0007669"/>
    <property type="project" value="TreeGrafter"/>
</dbReference>
<proteinExistence type="inferred from homology"/>
<reference evidence="3 4" key="1">
    <citation type="submission" date="2017-09" db="EMBL/GenBank/DDBJ databases">
        <title>Depth-based differentiation of microbial function through sediment-hosted aquifers and enrichment of novel symbionts in the deep terrestrial subsurface.</title>
        <authorList>
            <person name="Probst A.J."/>
            <person name="Ladd B."/>
            <person name="Jarett J.K."/>
            <person name="Geller-Mcgrath D.E."/>
            <person name="Sieber C.M."/>
            <person name="Emerson J.B."/>
            <person name="Anantharaman K."/>
            <person name="Thomas B.C."/>
            <person name="Malmstrom R."/>
            <person name="Stieglmeier M."/>
            <person name="Klingl A."/>
            <person name="Woyke T."/>
            <person name="Ryan C.M."/>
            <person name="Banfield J.F."/>
        </authorList>
    </citation>
    <scope>NUCLEOTIDE SEQUENCE [LARGE SCALE GENOMIC DNA]</scope>
    <source>
        <strain evidence="3">CG22_combo_CG10-13_8_21_14_all_42_17</strain>
    </source>
</reference>
<dbReference type="AlphaFoldDB" id="A0A2H0BDS7"/>
<dbReference type="EMBL" id="PCST01000014">
    <property type="protein sequence ID" value="PIP55837.1"/>
    <property type="molecule type" value="Genomic_DNA"/>
</dbReference>
<sequence>MKIFVGADHAGFKLKERLVPFLKKLGHEVKDMGAFEYNENDDYPDFMLPIANEVSQNPKEVRAILVGGSGQGEAMVANRFKNVRATVWYGGNEEILKLSREHNDANILSIGARFVEVENALKNVEVWLDIPFTNQERHERRIKKIDNQ</sequence>
<dbReference type="InterPro" id="IPR036569">
    <property type="entry name" value="RpiB_LacA_LacB_sf"/>
</dbReference>
<dbReference type="Proteomes" id="UP000229794">
    <property type="component" value="Unassembled WGS sequence"/>
</dbReference>
<feature type="binding site" evidence="2">
    <location>
        <position position="103"/>
    </location>
    <ligand>
        <name>D-ribulose 5-phosphate</name>
        <dbReference type="ChEBI" id="CHEBI:58121"/>
    </ligand>
</feature>
<dbReference type="SUPFAM" id="SSF89623">
    <property type="entry name" value="Ribose/Galactose isomerase RpiB/AlsB"/>
    <property type="match status" value="1"/>
</dbReference>
<evidence type="ECO:0000313" key="3">
    <source>
        <dbReference type="EMBL" id="PIP55837.1"/>
    </source>
</evidence>
<dbReference type="PIRSF" id="PIRSF005384">
    <property type="entry name" value="RpiB_LacA_B"/>
    <property type="match status" value="1"/>
</dbReference>
<feature type="binding site" evidence="2">
    <location>
        <begin position="8"/>
        <end position="9"/>
    </location>
    <ligand>
        <name>D-ribulose 5-phosphate</name>
        <dbReference type="ChEBI" id="CHEBI:58121"/>
    </ligand>
</feature>
<comment type="caution">
    <text evidence="3">The sequence shown here is derived from an EMBL/GenBank/DDBJ whole genome shotgun (WGS) entry which is preliminary data.</text>
</comment>
<dbReference type="GO" id="GO:0009052">
    <property type="term" value="P:pentose-phosphate shunt, non-oxidative branch"/>
    <property type="evidence" value="ECO:0007669"/>
    <property type="project" value="TreeGrafter"/>
</dbReference>
<feature type="binding site" evidence="2">
    <location>
        <position position="141"/>
    </location>
    <ligand>
        <name>D-ribulose 5-phosphate</name>
        <dbReference type="ChEBI" id="CHEBI:58121"/>
    </ligand>
</feature>
<accession>A0A2H0BDS7</accession>
<feature type="binding site" evidence="2">
    <location>
        <position position="113"/>
    </location>
    <ligand>
        <name>D-ribulose 5-phosphate</name>
        <dbReference type="ChEBI" id="CHEBI:58121"/>
    </ligand>
</feature>
<dbReference type="GO" id="GO:0019316">
    <property type="term" value="P:D-allose catabolic process"/>
    <property type="evidence" value="ECO:0007669"/>
    <property type="project" value="TreeGrafter"/>
</dbReference>
<evidence type="ECO:0000313" key="4">
    <source>
        <dbReference type="Proteomes" id="UP000229794"/>
    </source>
</evidence>
<protein>
    <submittedName>
        <fullName evidence="3">Ribose-5-phosphate isomerase</fullName>
    </submittedName>
</protein>
<organism evidence="3 4">
    <name type="scientific">Candidatus Zambryskibacteria bacterium CG22_combo_CG10-13_8_21_14_all_42_17</name>
    <dbReference type="NCBI Taxonomy" id="1975118"/>
    <lineage>
        <taxon>Bacteria</taxon>
        <taxon>Candidatus Zambryskiibacteriota</taxon>
    </lineage>
</organism>
<dbReference type="PANTHER" id="PTHR30345:SF0">
    <property type="entry name" value="DNA DAMAGE-REPAIR_TOLERATION PROTEIN DRT102"/>
    <property type="match status" value="1"/>
</dbReference>
<keyword evidence="3" id="KW-0413">Isomerase</keyword>
<evidence type="ECO:0000256" key="1">
    <source>
        <dbReference type="ARBA" id="ARBA00008754"/>
    </source>
</evidence>
<dbReference type="Pfam" id="PF02502">
    <property type="entry name" value="LacAB_rpiB"/>
    <property type="match status" value="1"/>
</dbReference>
<evidence type="ECO:0000256" key="2">
    <source>
        <dbReference type="PIRSR" id="PIRSR005384-2"/>
    </source>
</evidence>
<feature type="binding site" evidence="2">
    <location>
        <begin position="68"/>
        <end position="72"/>
    </location>
    <ligand>
        <name>D-ribulose 5-phosphate</name>
        <dbReference type="ChEBI" id="CHEBI:58121"/>
    </ligand>
</feature>
<dbReference type="NCBIfam" id="TIGR00689">
    <property type="entry name" value="rpiB_lacA_lacB"/>
    <property type="match status" value="1"/>
</dbReference>
<feature type="binding site" evidence="2">
    <location>
        <position position="137"/>
    </location>
    <ligand>
        <name>D-ribulose 5-phosphate</name>
        <dbReference type="ChEBI" id="CHEBI:58121"/>
    </ligand>
</feature>
<gene>
    <name evidence="3" type="ORF">COX06_00960</name>
</gene>
<comment type="similarity">
    <text evidence="1">Belongs to the LacAB/RpiB family.</text>
</comment>